<gene>
    <name evidence="1" type="ORF">LCGC14_0390530</name>
</gene>
<accession>A0A0F9W8P7</accession>
<sequence>MPALYSRRLCVEIRIEPVKRLVFIILLLSTAAQADIKVMGDGEQLIWSNNSQTVSISASSSMSASVDYLWPVADAVSGGQALLSDGSGLLSWGTPTTSTAHNILSGTHDATTNAVTRGSIIYGNSTPKWDELVIGSSGTILRSDGTDVVWSATTNITALGTIVTGTWNATAIDISSYTNLTVTGPITLTDDTVGITIAKDIVAGTGLSGGEDNVLPGADADTTLTFDATELDAIIWSDGVNASNAWTFNVSGTDHTMTAGSAKMTFSNEVEAEQLSSTDDATIADNTNTGSLYAGAAGDRVEIDAVGDVDFIGQSGLAFGEISVESNAVETTISTQDVPVQVTVFDTARHSNNTTISIANSDITILQAGHYLVTVSAAVNSVAGLGSKLELKCRVNNGSFDAIPHADRNLGGGAAEAGSITLSGIADLDTGDTIEIWIINETNTANYVVEDISMALVQIGGPIRDTMIYEDGDTMIYENGDTMAYNM</sequence>
<reference evidence="1" key="1">
    <citation type="journal article" date="2015" name="Nature">
        <title>Complex archaea that bridge the gap between prokaryotes and eukaryotes.</title>
        <authorList>
            <person name="Spang A."/>
            <person name="Saw J.H."/>
            <person name="Jorgensen S.L."/>
            <person name="Zaremba-Niedzwiedzka K."/>
            <person name="Martijn J."/>
            <person name="Lind A.E."/>
            <person name="van Eijk R."/>
            <person name="Schleper C."/>
            <person name="Guy L."/>
            <person name="Ettema T.J."/>
        </authorList>
    </citation>
    <scope>NUCLEOTIDE SEQUENCE</scope>
</reference>
<evidence type="ECO:0000313" key="1">
    <source>
        <dbReference type="EMBL" id="KKN74433.1"/>
    </source>
</evidence>
<comment type="caution">
    <text evidence="1">The sequence shown here is derived from an EMBL/GenBank/DDBJ whole genome shotgun (WGS) entry which is preliminary data.</text>
</comment>
<name>A0A0F9W8P7_9ZZZZ</name>
<protein>
    <submittedName>
        <fullName evidence="1">Uncharacterized protein</fullName>
    </submittedName>
</protein>
<dbReference type="EMBL" id="LAZR01000326">
    <property type="protein sequence ID" value="KKN74433.1"/>
    <property type="molecule type" value="Genomic_DNA"/>
</dbReference>
<organism evidence="1">
    <name type="scientific">marine sediment metagenome</name>
    <dbReference type="NCBI Taxonomy" id="412755"/>
    <lineage>
        <taxon>unclassified sequences</taxon>
        <taxon>metagenomes</taxon>
        <taxon>ecological metagenomes</taxon>
    </lineage>
</organism>
<proteinExistence type="predicted"/>
<dbReference type="AlphaFoldDB" id="A0A0F9W8P7"/>